<name>A0A9P7RGQ9_9PEZI</name>
<organism evidence="1 2">
    <name type="scientific">Colletotrichum scovillei</name>
    <dbReference type="NCBI Taxonomy" id="1209932"/>
    <lineage>
        <taxon>Eukaryota</taxon>
        <taxon>Fungi</taxon>
        <taxon>Dikarya</taxon>
        <taxon>Ascomycota</taxon>
        <taxon>Pezizomycotina</taxon>
        <taxon>Sordariomycetes</taxon>
        <taxon>Hypocreomycetidae</taxon>
        <taxon>Glomerellales</taxon>
        <taxon>Glomerellaceae</taxon>
        <taxon>Colletotrichum</taxon>
        <taxon>Colletotrichum acutatum species complex</taxon>
    </lineage>
</organism>
<protein>
    <submittedName>
        <fullName evidence="1">Uncharacterized protein</fullName>
    </submittedName>
</protein>
<dbReference type="Proteomes" id="UP000699042">
    <property type="component" value="Unassembled WGS sequence"/>
</dbReference>
<reference evidence="1" key="1">
    <citation type="submission" date="2021-05" db="EMBL/GenBank/DDBJ databases">
        <title>Comparative genomics of three Colletotrichum scovillei strains and genetic complementation revealed genes involved fungal growth and virulence on chili pepper.</title>
        <authorList>
            <person name="Hsieh D.-K."/>
            <person name="Chuang S.-C."/>
            <person name="Chen C.-Y."/>
            <person name="Chao Y.-T."/>
            <person name="Lu M.-Y.J."/>
            <person name="Lee M.-H."/>
            <person name="Shih M.-C."/>
        </authorList>
    </citation>
    <scope>NUCLEOTIDE SEQUENCE</scope>
    <source>
        <strain evidence="1">Coll-153</strain>
    </source>
</reference>
<sequence>MTLLMNFGTGSTVFHTISMMCSLPGPSIPSSLSLALQQPLLRHTPRVILATDLGVESSLHSVFGVRRVEALGDVLPVWPVGVAVVLVVHICRRCGGLIGDRCGARPGSTAGAGSGRSGGGVDVAVGGEFAALVGGLGCEGAGGDGTGCFGSSGTDVGAGLNLWVLWWLLRVKILGNNVSLGHKSSSMF</sequence>
<proteinExistence type="predicted"/>
<dbReference type="AlphaFoldDB" id="A0A9P7RGQ9"/>
<dbReference type="EMBL" id="JAESDN010000002">
    <property type="protein sequence ID" value="KAG7055844.1"/>
    <property type="molecule type" value="Genomic_DNA"/>
</dbReference>
<accession>A0A9P7RGQ9</accession>
<evidence type="ECO:0000313" key="2">
    <source>
        <dbReference type="Proteomes" id="UP000699042"/>
    </source>
</evidence>
<evidence type="ECO:0000313" key="1">
    <source>
        <dbReference type="EMBL" id="KAG7055844.1"/>
    </source>
</evidence>
<gene>
    <name evidence="1" type="ORF">JMJ77_008295</name>
</gene>
<comment type="caution">
    <text evidence="1">The sequence shown here is derived from an EMBL/GenBank/DDBJ whole genome shotgun (WGS) entry which is preliminary data.</text>
</comment>
<keyword evidence="2" id="KW-1185">Reference proteome</keyword>